<dbReference type="GO" id="GO:0019301">
    <property type="term" value="P:rhamnose catabolic process"/>
    <property type="evidence" value="ECO:0007669"/>
    <property type="project" value="TreeGrafter"/>
</dbReference>
<dbReference type="PANTHER" id="PTHR34389">
    <property type="entry name" value="L-RHAMNOSE MUTAROTASE"/>
    <property type="match status" value="1"/>
</dbReference>
<dbReference type="AlphaFoldDB" id="A0A6J6BUJ3"/>
<dbReference type="InterPro" id="IPR008000">
    <property type="entry name" value="Rham/fucose_mutarotase"/>
</dbReference>
<evidence type="ECO:0000313" key="1">
    <source>
        <dbReference type="EMBL" id="CAB4542347.1"/>
    </source>
</evidence>
<dbReference type="PANTHER" id="PTHR34389:SF2">
    <property type="entry name" value="L-RHAMNOSE MUTAROTASE"/>
    <property type="match status" value="1"/>
</dbReference>
<dbReference type="SUPFAM" id="SSF54909">
    <property type="entry name" value="Dimeric alpha+beta barrel"/>
    <property type="match status" value="1"/>
</dbReference>
<dbReference type="Gene3D" id="3.30.70.100">
    <property type="match status" value="1"/>
</dbReference>
<accession>A0A6J6BUJ3</accession>
<reference evidence="1" key="1">
    <citation type="submission" date="2020-05" db="EMBL/GenBank/DDBJ databases">
        <authorList>
            <person name="Chiriac C."/>
            <person name="Salcher M."/>
            <person name="Ghai R."/>
            <person name="Kavagutti S V."/>
        </authorList>
    </citation>
    <scope>NUCLEOTIDE SEQUENCE</scope>
</reference>
<protein>
    <submittedName>
        <fullName evidence="1">Unannotated protein</fullName>
    </submittedName>
</protein>
<organism evidence="1">
    <name type="scientific">freshwater metagenome</name>
    <dbReference type="NCBI Taxonomy" id="449393"/>
    <lineage>
        <taxon>unclassified sequences</taxon>
        <taxon>metagenomes</taxon>
        <taxon>ecological metagenomes</taxon>
    </lineage>
</organism>
<proteinExistence type="predicted"/>
<dbReference type="GO" id="GO:0016857">
    <property type="term" value="F:racemase and epimerase activity, acting on carbohydrates and derivatives"/>
    <property type="evidence" value="ECO:0007669"/>
    <property type="project" value="InterPro"/>
</dbReference>
<dbReference type="EMBL" id="CAEZSP010000019">
    <property type="protein sequence ID" value="CAB4542347.1"/>
    <property type="molecule type" value="Genomic_DNA"/>
</dbReference>
<evidence type="ECO:0000313" key="2">
    <source>
        <dbReference type="EMBL" id="CAB4620867.1"/>
    </source>
</evidence>
<name>A0A6J6BUJ3_9ZZZZ</name>
<dbReference type="Pfam" id="PF05336">
    <property type="entry name" value="rhaM"/>
    <property type="match status" value="1"/>
</dbReference>
<dbReference type="InterPro" id="IPR011008">
    <property type="entry name" value="Dimeric_a/b-barrel"/>
</dbReference>
<sequence length="104" mass="12076">MERVCFTFDIYAGKEAEYKKRHDEIWPELVTALQDCGFRNYSIFRRGLTVVGYLEVHPDAATAFAKLGAYEVNAKWAKWFEDVIVNLADSQGNLMKLDEVWHLD</sequence>
<gene>
    <name evidence="1" type="ORF">UFOPK1440_00542</name>
    <name evidence="2" type="ORF">UFOPK1946_00459</name>
</gene>
<dbReference type="EMBL" id="CAEZVG010000015">
    <property type="protein sequence ID" value="CAB4620867.1"/>
    <property type="molecule type" value="Genomic_DNA"/>
</dbReference>